<dbReference type="OrthoDB" id="443682at2759"/>
<feature type="region of interest" description="Disordered" evidence="1">
    <location>
        <begin position="112"/>
        <end position="132"/>
    </location>
</feature>
<comment type="caution">
    <text evidence="3">The sequence shown here is derived from an EMBL/GenBank/DDBJ whole genome shotgun (WGS) entry which is preliminary data.</text>
</comment>
<feature type="region of interest" description="Disordered" evidence="1">
    <location>
        <begin position="310"/>
        <end position="346"/>
    </location>
</feature>
<accession>A0A8I3ACA2</accession>
<dbReference type="AlphaFoldDB" id="A0A8I3ACA2"/>
<feature type="compositionally biased region" description="Polar residues" evidence="1">
    <location>
        <begin position="116"/>
        <end position="132"/>
    </location>
</feature>
<dbReference type="InterPro" id="IPR009060">
    <property type="entry name" value="UBA-like_sf"/>
</dbReference>
<dbReference type="InterPro" id="IPR015940">
    <property type="entry name" value="UBA"/>
</dbReference>
<dbReference type="EMBL" id="JAGFBS010000003">
    <property type="protein sequence ID" value="KAG6380093.1"/>
    <property type="molecule type" value="Genomic_DNA"/>
</dbReference>
<dbReference type="SUPFAM" id="SSF46934">
    <property type="entry name" value="UBA-like"/>
    <property type="match status" value="1"/>
</dbReference>
<proteinExistence type="predicted"/>
<feature type="compositionally biased region" description="Low complexity" evidence="1">
    <location>
        <begin position="219"/>
        <end position="244"/>
    </location>
</feature>
<organism evidence="3 4">
    <name type="scientific">Boletus reticuloceps</name>
    <dbReference type="NCBI Taxonomy" id="495285"/>
    <lineage>
        <taxon>Eukaryota</taxon>
        <taxon>Fungi</taxon>
        <taxon>Dikarya</taxon>
        <taxon>Basidiomycota</taxon>
        <taxon>Agaricomycotina</taxon>
        <taxon>Agaricomycetes</taxon>
        <taxon>Agaricomycetidae</taxon>
        <taxon>Boletales</taxon>
        <taxon>Boletineae</taxon>
        <taxon>Boletaceae</taxon>
        <taxon>Boletoideae</taxon>
        <taxon>Boletus</taxon>
    </lineage>
</organism>
<feature type="domain" description="UBA" evidence="2">
    <location>
        <begin position="149"/>
        <end position="193"/>
    </location>
</feature>
<keyword evidence="4" id="KW-1185">Reference proteome</keyword>
<feature type="compositionally biased region" description="Polar residues" evidence="1">
    <location>
        <begin position="314"/>
        <end position="329"/>
    </location>
</feature>
<dbReference type="Pfam" id="PF02809">
    <property type="entry name" value="UIM"/>
    <property type="match status" value="2"/>
</dbReference>
<feature type="region of interest" description="Disordered" evidence="1">
    <location>
        <begin position="1"/>
        <end position="93"/>
    </location>
</feature>
<name>A0A8I3ACA2_9AGAM</name>
<feature type="region of interest" description="Disordered" evidence="1">
    <location>
        <begin position="198"/>
        <end position="265"/>
    </location>
</feature>
<feature type="compositionally biased region" description="Polar residues" evidence="1">
    <location>
        <begin position="82"/>
        <end position="91"/>
    </location>
</feature>
<sequence>MMGSPGMKSTGGGLRDLLSSVAQQVESHLHPSLSPVGGRRGQVGRRRSRIRSWITHDKDKNRARDKEDEGDSNRSDGGDNSLHFTDTSSDDFSVLDDISTHKKRKNKYRHEVFSPNDDQNQGIQTQTGPHTNIATKHNTKTKMHMLPDEIKEEETVDMLTGLMGEGFDREVTRRILRKYDGNVDKAAGALLEGERGEELIGHTPGPGQIQSQGWPAIQGAGPSASSWSAGPAQTQTPSSQTSQTRLDSSSALGGRPNTPVIDLTLDDDPDLQRAVQESMSTLHSGSQSQMQVYAPSYTQAQLQTQSLSQAYAPSQGQGQPNHMQAQSQPVFGPSERPSDPNWAIVPSHQNESNEANYLQNLNRAIEASLETMGDSDALEPFPVEQQLRRNGCPVVLRPSMHTMVYAASILQGLFYVPQVRQRMASWRPPMPTNEEEVAPPMGGLDFTLWALSEIFTHMDLARLCDLNVDKRLPAFNIEPWDRPAQPPGELSRKFFARLSATLEKAFVEQFAHSGQPLPKPRLLHFQYGSGISEPGELLQETAIVPIDVNGGESNDLIGRLSAQLSNPQSEPGKQCVIFEPSEVVAFELVRSSSTPSTTANGNGSDRKPFTYPKSIYLDQFLRKNIELAQTKRVQKREMLQEVQQQLLHKNTLTHFDNKDTLKDLRSAIFYFETVADAKDDLEREVSIQATTQKLKSILTTIEDEIKGSDSFFLPSLLYE</sequence>
<reference evidence="3" key="1">
    <citation type="submission" date="2021-03" db="EMBL/GenBank/DDBJ databases">
        <title>Evolutionary innovations through gain and loss of genes in the ectomycorrhizal Boletales.</title>
        <authorList>
            <person name="Wu G."/>
            <person name="Miyauchi S."/>
            <person name="Morin E."/>
            <person name="Yang Z.-L."/>
            <person name="Xu J."/>
            <person name="Martin F.M."/>
        </authorList>
    </citation>
    <scope>NUCLEOTIDE SEQUENCE</scope>
    <source>
        <strain evidence="3">BR01</strain>
    </source>
</reference>
<evidence type="ECO:0000313" key="4">
    <source>
        <dbReference type="Proteomes" id="UP000683000"/>
    </source>
</evidence>
<protein>
    <recommendedName>
        <fullName evidence="2">UBA domain-containing protein</fullName>
    </recommendedName>
</protein>
<evidence type="ECO:0000256" key="1">
    <source>
        <dbReference type="SAM" id="MobiDB-lite"/>
    </source>
</evidence>
<gene>
    <name evidence="3" type="ORF">JVT61DRAFT_8178</name>
</gene>
<feature type="compositionally biased region" description="Basic and acidic residues" evidence="1">
    <location>
        <begin position="54"/>
        <end position="77"/>
    </location>
</feature>
<dbReference type="InterPro" id="IPR003903">
    <property type="entry name" value="UIM_dom"/>
</dbReference>
<dbReference type="Proteomes" id="UP000683000">
    <property type="component" value="Unassembled WGS sequence"/>
</dbReference>
<evidence type="ECO:0000313" key="3">
    <source>
        <dbReference type="EMBL" id="KAG6380093.1"/>
    </source>
</evidence>
<dbReference type="PROSITE" id="PS50030">
    <property type="entry name" value="UBA"/>
    <property type="match status" value="1"/>
</dbReference>
<evidence type="ECO:0000259" key="2">
    <source>
        <dbReference type="PROSITE" id="PS50030"/>
    </source>
</evidence>